<dbReference type="AlphaFoldDB" id="A0A516IQ28"/>
<accession>A0A516IQ28</accession>
<keyword evidence="2" id="KW-1185">Reference proteome</keyword>
<dbReference type="KEGG" id="sxa:FMM02_03000"/>
<dbReference type="InterPro" id="IPR007396">
    <property type="entry name" value="TR_PAI2-type"/>
</dbReference>
<dbReference type="EMBL" id="CP041659">
    <property type="protein sequence ID" value="QDP19015.1"/>
    <property type="molecule type" value="Genomic_DNA"/>
</dbReference>
<dbReference type="RefSeq" id="WP_147493474.1">
    <property type="nucleotide sequence ID" value="NZ_CP041659.1"/>
</dbReference>
<gene>
    <name evidence="1" type="ORF">FMM02_03000</name>
</gene>
<protein>
    <submittedName>
        <fullName evidence="1">FMN-binding negative transcriptional regulator</fullName>
    </submittedName>
</protein>
<proteinExistence type="predicted"/>
<organism evidence="1 2">
    <name type="scientific">Sphingomonas xanthus</name>
    <dbReference type="NCBI Taxonomy" id="2594473"/>
    <lineage>
        <taxon>Bacteria</taxon>
        <taxon>Pseudomonadati</taxon>
        <taxon>Pseudomonadota</taxon>
        <taxon>Alphaproteobacteria</taxon>
        <taxon>Sphingomonadales</taxon>
        <taxon>Sphingomonadaceae</taxon>
        <taxon>Sphingomonas</taxon>
    </lineage>
</organism>
<dbReference type="OrthoDB" id="9794948at2"/>
<evidence type="ECO:0000313" key="2">
    <source>
        <dbReference type="Proteomes" id="UP000321857"/>
    </source>
</evidence>
<sequence>MYCPPAFRENREDVLIEAIEAHPLATLITHGEEGLKANVVPVTVMQGADGPVIRFHLAKANDQIGDLRAGRAVLLQFHGPHAYVSPNWYPTKQRDGKAVPTWDYIIVQASGVPAVHPDPEWLRKQLTALTDRHEGGRETPWTLGDAPPDYVAAQLKGIVGVEVVVEKIEGKWKLNQNHPMENRLGLADGLAADGEPVLAAAVRATIG</sequence>
<dbReference type="Gene3D" id="2.30.110.10">
    <property type="entry name" value="Electron Transport, Fmn-binding Protein, Chain A"/>
    <property type="match status" value="1"/>
</dbReference>
<dbReference type="PANTHER" id="PTHR35802">
    <property type="entry name" value="PROTEASE SYNTHASE AND SPORULATION PROTEIN PAI 2"/>
    <property type="match status" value="1"/>
</dbReference>
<dbReference type="Proteomes" id="UP000321857">
    <property type="component" value="Chromosome"/>
</dbReference>
<dbReference type="SUPFAM" id="SSF50475">
    <property type="entry name" value="FMN-binding split barrel"/>
    <property type="match status" value="1"/>
</dbReference>
<dbReference type="InterPro" id="IPR012349">
    <property type="entry name" value="Split_barrel_FMN-bd"/>
</dbReference>
<name>A0A516IQ28_9SPHN</name>
<dbReference type="PANTHER" id="PTHR35802:SF1">
    <property type="entry name" value="PROTEASE SYNTHASE AND SPORULATION PROTEIN PAI 2"/>
    <property type="match status" value="1"/>
</dbReference>
<evidence type="ECO:0000313" key="1">
    <source>
        <dbReference type="EMBL" id="QDP19015.1"/>
    </source>
</evidence>
<reference evidence="1 2" key="1">
    <citation type="submission" date="2019-07" db="EMBL/GenBank/DDBJ databases">
        <title>Sphingomonas AE3 Genome sequencing and assembly.</title>
        <authorList>
            <person name="Kim H."/>
        </authorList>
    </citation>
    <scope>NUCLEOTIDE SEQUENCE [LARGE SCALE GENOMIC DNA]</scope>
    <source>
        <strain evidence="1 2">AE3</strain>
    </source>
</reference>
<dbReference type="PIRSF" id="PIRSF010372">
    <property type="entry name" value="PaiB"/>
    <property type="match status" value="1"/>
</dbReference>
<dbReference type="Pfam" id="PF04299">
    <property type="entry name" value="FMN_bind_2"/>
    <property type="match status" value="1"/>
</dbReference>